<protein>
    <submittedName>
        <fullName evidence="2">Uncharacterized protein</fullName>
    </submittedName>
</protein>
<sequence>MAAGGETTDSRSGYIMTSPTGRYHHYQKTTEYFEKREKRLSYRTSARTDDVDRRSFLGVVVVVVAGGRSAGAEVRKRRRASAPNRTPPPENVTCFIDLRWAAMFARSPPPVRRTRHVVVAVLVVVVDDYLIGITGLIKTRGRKLETILADLLISSKMARTNSHALFDNISPCMATYRLCTSRLSAFSDLSRQSFRAIVLCRRERIEALKMAKPSPRFRRELRDNSWIIKGSSDNGN</sequence>
<proteinExistence type="predicted"/>
<evidence type="ECO:0000313" key="3">
    <source>
        <dbReference type="Proteomes" id="UP000000311"/>
    </source>
</evidence>
<name>E2AE98_CAMFO</name>
<evidence type="ECO:0000256" key="1">
    <source>
        <dbReference type="SAM" id="MobiDB-lite"/>
    </source>
</evidence>
<dbReference type="Proteomes" id="UP000000311">
    <property type="component" value="Unassembled WGS sequence"/>
</dbReference>
<dbReference type="InParanoid" id="E2AE98"/>
<reference evidence="2 3" key="1">
    <citation type="journal article" date="2010" name="Science">
        <title>Genomic comparison of the ants Camponotus floridanus and Harpegnathos saltator.</title>
        <authorList>
            <person name="Bonasio R."/>
            <person name="Zhang G."/>
            <person name="Ye C."/>
            <person name="Mutti N.S."/>
            <person name="Fang X."/>
            <person name="Qin N."/>
            <person name="Donahue G."/>
            <person name="Yang P."/>
            <person name="Li Q."/>
            <person name="Li C."/>
            <person name="Zhang P."/>
            <person name="Huang Z."/>
            <person name="Berger S.L."/>
            <person name="Reinberg D."/>
            <person name="Wang J."/>
            <person name="Liebig J."/>
        </authorList>
    </citation>
    <scope>NUCLEOTIDE SEQUENCE [LARGE SCALE GENOMIC DNA]</scope>
    <source>
        <strain evidence="3">C129</strain>
    </source>
</reference>
<accession>E2AE98</accession>
<gene>
    <name evidence="2" type="ORF">EAG_13242</name>
</gene>
<organism evidence="3">
    <name type="scientific">Camponotus floridanus</name>
    <name type="common">Florida carpenter ant</name>
    <dbReference type="NCBI Taxonomy" id="104421"/>
    <lineage>
        <taxon>Eukaryota</taxon>
        <taxon>Metazoa</taxon>
        <taxon>Ecdysozoa</taxon>
        <taxon>Arthropoda</taxon>
        <taxon>Hexapoda</taxon>
        <taxon>Insecta</taxon>
        <taxon>Pterygota</taxon>
        <taxon>Neoptera</taxon>
        <taxon>Endopterygota</taxon>
        <taxon>Hymenoptera</taxon>
        <taxon>Apocrita</taxon>
        <taxon>Aculeata</taxon>
        <taxon>Formicoidea</taxon>
        <taxon>Formicidae</taxon>
        <taxon>Formicinae</taxon>
        <taxon>Camponotus</taxon>
    </lineage>
</organism>
<dbReference type="AlphaFoldDB" id="E2AE98"/>
<evidence type="ECO:0000313" key="2">
    <source>
        <dbReference type="EMBL" id="EFN68331.1"/>
    </source>
</evidence>
<feature type="region of interest" description="Disordered" evidence="1">
    <location>
        <begin position="1"/>
        <end position="21"/>
    </location>
</feature>
<keyword evidence="3" id="KW-1185">Reference proteome</keyword>
<dbReference type="EMBL" id="GL438827">
    <property type="protein sequence ID" value="EFN68331.1"/>
    <property type="molecule type" value="Genomic_DNA"/>
</dbReference>